<accession>A0A2U8H5K3</accession>
<evidence type="ECO:0000256" key="5">
    <source>
        <dbReference type="ARBA" id="ARBA00022692"/>
    </source>
</evidence>
<reference evidence="11 12" key="1">
    <citation type="submission" date="2017-06" db="EMBL/GenBank/DDBJ databases">
        <title>Azoarcus sp. TSNA42 complete genome sequence.</title>
        <authorList>
            <person name="Woo J.-H."/>
            <person name="Kim H.-S."/>
        </authorList>
    </citation>
    <scope>NUCLEOTIDE SEQUENCE [LARGE SCALE GENOMIC DNA]</scope>
    <source>
        <strain evidence="11 12">TSNA42</strain>
    </source>
</reference>
<evidence type="ECO:0000256" key="3">
    <source>
        <dbReference type="ARBA" id="ARBA00022475"/>
    </source>
</evidence>
<organism evidence="11 12">
    <name type="scientific">Parazoarcus communis</name>
    <dbReference type="NCBI Taxonomy" id="41977"/>
    <lineage>
        <taxon>Bacteria</taxon>
        <taxon>Pseudomonadati</taxon>
        <taxon>Pseudomonadota</taxon>
        <taxon>Betaproteobacteria</taxon>
        <taxon>Rhodocyclales</taxon>
        <taxon>Zoogloeaceae</taxon>
        <taxon>Parazoarcus</taxon>
    </lineage>
</organism>
<name>A0A2U8H5K3_9RHOO</name>
<keyword evidence="4 9" id="KW-0997">Cell inner membrane</keyword>
<evidence type="ECO:0000313" key="11">
    <source>
        <dbReference type="EMBL" id="AWI81091.1"/>
    </source>
</evidence>
<sequence length="181" mass="19848">MAHSEVRIGDSIEHPLDAQDCRSGGAIETACVVFAMIGGLIFAAESIMCVVSVVGRALFNLPIPGDYELVQMMSAMGISMCLPYCQVRKGHVFVDFFTLWAPSGLKRVLDALSALLLSVCSFFLAWRVLDGMMEMREYGETSMVISLSVWWGYIPVVPSFALLGIAALRSAWSDLNNKRQS</sequence>
<feature type="transmembrane region" description="Helical" evidence="9">
    <location>
        <begin position="32"/>
        <end position="57"/>
    </location>
</feature>
<feature type="transmembrane region" description="Helical" evidence="9">
    <location>
        <begin position="69"/>
        <end position="87"/>
    </location>
</feature>
<dbReference type="Proteomes" id="UP000244902">
    <property type="component" value="Chromosome"/>
</dbReference>
<comment type="subcellular location">
    <subcellularLocation>
        <location evidence="1 9">Cell inner membrane</location>
        <topology evidence="1 9">Multi-pass membrane protein</topology>
    </subcellularLocation>
</comment>
<evidence type="ECO:0000256" key="7">
    <source>
        <dbReference type="ARBA" id="ARBA00023136"/>
    </source>
</evidence>
<dbReference type="PANTHER" id="PTHR35011:SF10">
    <property type="entry name" value="TRAP TRANSPORTER SMALL PERMEASE PROTEIN"/>
    <property type="match status" value="1"/>
</dbReference>
<feature type="transmembrane region" description="Helical" evidence="9">
    <location>
        <begin position="108"/>
        <end position="129"/>
    </location>
</feature>
<evidence type="ECO:0000256" key="6">
    <source>
        <dbReference type="ARBA" id="ARBA00022989"/>
    </source>
</evidence>
<evidence type="ECO:0000256" key="4">
    <source>
        <dbReference type="ARBA" id="ARBA00022519"/>
    </source>
</evidence>
<comment type="similarity">
    <text evidence="8 9">Belongs to the TRAP transporter small permease family.</text>
</comment>
<dbReference type="GO" id="GO:0015740">
    <property type="term" value="P:C4-dicarboxylate transport"/>
    <property type="evidence" value="ECO:0007669"/>
    <property type="project" value="TreeGrafter"/>
</dbReference>
<keyword evidence="6 9" id="KW-1133">Transmembrane helix</keyword>
<evidence type="ECO:0000256" key="8">
    <source>
        <dbReference type="ARBA" id="ARBA00038436"/>
    </source>
</evidence>
<evidence type="ECO:0000313" key="12">
    <source>
        <dbReference type="Proteomes" id="UP000244902"/>
    </source>
</evidence>
<dbReference type="OrthoDB" id="6900059at2"/>
<feature type="domain" description="Tripartite ATP-independent periplasmic transporters DctQ component" evidence="10">
    <location>
        <begin position="48"/>
        <end position="175"/>
    </location>
</feature>
<comment type="function">
    <text evidence="9">Part of the tripartite ATP-independent periplasmic (TRAP) transport system.</text>
</comment>
<evidence type="ECO:0000256" key="9">
    <source>
        <dbReference type="RuleBase" id="RU369079"/>
    </source>
</evidence>
<comment type="subunit">
    <text evidence="9">The complex comprises the extracytoplasmic solute receptor protein and the two transmembrane proteins.</text>
</comment>
<protein>
    <recommendedName>
        <fullName evidence="9">TRAP transporter small permease protein</fullName>
    </recommendedName>
</protein>
<keyword evidence="7 9" id="KW-0472">Membrane</keyword>
<dbReference type="InterPro" id="IPR007387">
    <property type="entry name" value="TRAP_DctQ"/>
</dbReference>
<dbReference type="GO" id="GO:0005886">
    <property type="term" value="C:plasma membrane"/>
    <property type="evidence" value="ECO:0007669"/>
    <property type="project" value="UniProtKB-SubCell"/>
</dbReference>
<gene>
    <name evidence="11" type="ORF">CEW87_18030</name>
</gene>
<proteinExistence type="inferred from homology"/>
<dbReference type="Pfam" id="PF04290">
    <property type="entry name" value="DctQ"/>
    <property type="match status" value="1"/>
</dbReference>
<keyword evidence="2 9" id="KW-0813">Transport</keyword>
<dbReference type="PANTHER" id="PTHR35011">
    <property type="entry name" value="2,3-DIKETO-L-GULONATE TRAP TRANSPORTER SMALL PERMEASE PROTEIN YIAM"/>
    <property type="match status" value="1"/>
</dbReference>
<keyword evidence="3" id="KW-1003">Cell membrane</keyword>
<evidence type="ECO:0000256" key="2">
    <source>
        <dbReference type="ARBA" id="ARBA00022448"/>
    </source>
</evidence>
<dbReference type="EMBL" id="CP022188">
    <property type="protein sequence ID" value="AWI81091.1"/>
    <property type="molecule type" value="Genomic_DNA"/>
</dbReference>
<dbReference type="GO" id="GO:0022857">
    <property type="term" value="F:transmembrane transporter activity"/>
    <property type="evidence" value="ECO:0007669"/>
    <property type="project" value="UniProtKB-UniRule"/>
</dbReference>
<keyword evidence="5 9" id="KW-0812">Transmembrane</keyword>
<feature type="transmembrane region" description="Helical" evidence="9">
    <location>
        <begin position="149"/>
        <end position="172"/>
    </location>
</feature>
<dbReference type="AlphaFoldDB" id="A0A2U8H5K3"/>
<evidence type="ECO:0000256" key="1">
    <source>
        <dbReference type="ARBA" id="ARBA00004429"/>
    </source>
</evidence>
<dbReference type="RefSeq" id="WP_108975204.1">
    <property type="nucleotide sequence ID" value="NZ_CP022188.1"/>
</dbReference>
<evidence type="ECO:0000259" key="10">
    <source>
        <dbReference type="Pfam" id="PF04290"/>
    </source>
</evidence>
<dbReference type="InterPro" id="IPR055348">
    <property type="entry name" value="DctQ"/>
</dbReference>